<dbReference type="GO" id="GO:0000976">
    <property type="term" value="F:transcription cis-regulatory region binding"/>
    <property type="evidence" value="ECO:0007669"/>
    <property type="project" value="TreeGrafter"/>
</dbReference>
<keyword evidence="4" id="KW-0804">Transcription</keyword>
<dbReference type="Gene3D" id="1.10.260.40">
    <property type="entry name" value="lambda repressor-like DNA-binding domains"/>
    <property type="match status" value="1"/>
</dbReference>
<evidence type="ECO:0000313" key="7">
    <source>
        <dbReference type="EMBL" id="WCR02555.1"/>
    </source>
</evidence>
<dbReference type="Proteomes" id="UP000186216">
    <property type="component" value="Unassembled WGS sequence"/>
</dbReference>
<dbReference type="Pfam" id="PF13377">
    <property type="entry name" value="Peripla_BP_3"/>
    <property type="match status" value="1"/>
</dbReference>
<dbReference type="InterPro" id="IPR000843">
    <property type="entry name" value="HTH_LacI"/>
</dbReference>
<evidence type="ECO:0000313" key="9">
    <source>
        <dbReference type="Proteomes" id="UP001215549"/>
    </source>
</evidence>
<dbReference type="SMART" id="SM00354">
    <property type="entry name" value="HTH_LACI"/>
    <property type="match status" value="1"/>
</dbReference>
<dbReference type="Gene3D" id="3.40.50.2300">
    <property type="match status" value="2"/>
</dbReference>
<feature type="domain" description="HTH lacI-type" evidence="5">
    <location>
        <begin position="6"/>
        <end position="60"/>
    </location>
</feature>
<dbReference type="PROSITE" id="PS50932">
    <property type="entry name" value="HTH_LACI_2"/>
    <property type="match status" value="1"/>
</dbReference>
<dbReference type="EMBL" id="CP067140">
    <property type="protein sequence ID" value="WCR02555.1"/>
    <property type="molecule type" value="Genomic_DNA"/>
</dbReference>
<keyword evidence="3 7" id="KW-0238">DNA-binding</keyword>
<dbReference type="InterPro" id="IPR028082">
    <property type="entry name" value="Peripla_BP_I"/>
</dbReference>
<proteinExistence type="predicted"/>
<dbReference type="SUPFAM" id="SSF47413">
    <property type="entry name" value="lambda repressor-like DNA-binding domains"/>
    <property type="match status" value="1"/>
</dbReference>
<evidence type="ECO:0000259" key="5">
    <source>
        <dbReference type="PROSITE" id="PS50932"/>
    </source>
</evidence>
<dbReference type="GO" id="GO:0003700">
    <property type="term" value="F:DNA-binding transcription factor activity"/>
    <property type="evidence" value="ECO:0007669"/>
    <property type="project" value="TreeGrafter"/>
</dbReference>
<dbReference type="PANTHER" id="PTHR30146">
    <property type="entry name" value="LACI-RELATED TRANSCRIPTIONAL REPRESSOR"/>
    <property type="match status" value="1"/>
</dbReference>
<dbReference type="CDD" id="cd01392">
    <property type="entry name" value="HTH_LacI"/>
    <property type="match status" value="1"/>
</dbReference>
<protein>
    <submittedName>
        <fullName evidence="7">LacI family DNA-binding transcriptional regulator</fullName>
    </submittedName>
    <submittedName>
        <fullName evidence="6">Transcriptional regulator, LacI family</fullName>
    </submittedName>
</protein>
<sequence>MARKAASAKDVAELAGVSRAAVSRCFTPGASLSPKTRERILQAADQLGYQVNRLASGLIRNETGIVALIAAEISTPYRSHLLSALTERLQQAGKVALMINTDRSDDSVEQALRHAISYRTDAAIFLSGMPARSLAETCLRNGMRLVLINRDEERPGSLRLRLDDAEAGRRAVALLLAAGCKRLGLASSAADTPSLTERERGFREAATAAGAEFIEERRGPTSYETGQELGMALLTQPNRPDGIFCTTDLMACGIIDVARWRFGIAIPDDLSLIGFDDIAQAGWEGYALTTFSQPIEEIAAKSVDWLISGEQKNEAEEVLLEPKLIMRRTVRQIYVSDTEDRRQQ</sequence>
<dbReference type="SUPFAM" id="SSF53822">
    <property type="entry name" value="Periplasmic binding protein-like I"/>
    <property type="match status" value="1"/>
</dbReference>
<dbReference type="EMBL" id="FTOU01000004">
    <property type="protein sequence ID" value="SIS77309.1"/>
    <property type="molecule type" value="Genomic_DNA"/>
</dbReference>
<dbReference type="RefSeq" id="WP_076524888.1">
    <property type="nucleotide sequence ID" value="NZ_CP067140.1"/>
</dbReference>
<dbReference type="CDD" id="cd06278">
    <property type="entry name" value="PBP1_LacI-like"/>
    <property type="match status" value="1"/>
</dbReference>
<organism evidence="6 8">
    <name type="scientific">Paracoccus saliphilus</name>
    <dbReference type="NCBI Taxonomy" id="405559"/>
    <lineage>
        <taxon>Bacteria</taxon>
        <taxon>Pseudomonadati</taxon>
        <taxon>Pseudomonadota</taxon>
        <taxon>Alphaproteobacteria</taxon>
        <taxon>Rhodobacterales</taxon>
        <taxon>Paracoccaceae</taxon>
        <taxon>Paracoccus</taxon>
    </lineage>
</organism>
<dbReference type="AlphaFoldDB" id="A0AA46A5A6"/>
<gene>
    <name evidence="7" type="ORF">JHX88_17065</name>
    <name evidence="6" type="ORF">SAMN05421772_104187</name>
</gene>
<accession>A0AA46A5A6</accession>
<evidence type="ECO:0000313" key="8">
    <source>
        <dbReference type="Proteomes" id="UP000186216"/>
    </source>
</evidence>
<evidence type="ECO:0000256" key="4">
    <source>
        <dbReference type="ARBA" id="ARBA00023163"/>
    </source>
</evidence>
<reference evidence="7 9" key="2">
    <citation type="submission" date="2021-01" db="EMBL/GenBank/DDBJ databases">
        <title>Biogeographic distribution of Paracoccus.</title>
        <authorList>
            <person name="Hollensteiner J."/>
            <person name="Leineberger J."/>
            <person name="Brinkhoff T."/>
            <person name="Daniel R."/>
        </authorList>
    </citation>
    <scope>NUCLEOTIDE SEQUENCE [LARGE SCALE GENOMIC DNA]</scope>
    <source>
        <strain evidence="7 9">DSM 18447</strain>
    </source>
</reference>
<dbReference type="InterPro" id="IPR010982">
    <property type="entry name" value="Lambda_DNA-bd_dom_sf"/>
</dbReference>
<dbReference type="Proteomes" id="UP001215549">
    <property type="component" value="Chromosome"/>
</dbReference>
<name>A0AA46A5A6_9RHOB</name>
<keyword evidence="9" id="KW-1185">Reference proteome</keyword>
<reference evidence="6 8" key="1">
    <citation type="submission" date="2017-01" db="EMBL/GenBank/DDBJ databases">
        <authorList>
            <person name="Varghese N."/>
            <person name="Submissions S."/>
        </authorList>
    </citation>
    <scope>NUCLEOTIDE SEQUENCE [LARGE SCALE GENOMIC DNA]</scope>
    <source>
        <strain evidence="6 8">DSM 18447</strain>
    </source>
</reference>
<evidence type="ECO:0000313" key="6">
    <source>
        <dbReference type="EMBL" id="SIS77309.1"/>
    </source>
</evidence>
<keyword evidence="1" id="KW-0678">Repressor</keyword>
<evidence type="ECO:0000256" key="2">
    <source>
        <dbReference type="ARBA" id="ARBA00023015"/>
    </source>
</evidence>
<dbReference type="Pfam" id="PF00356">
    <property type="entry name" value="LacI"/>
    <property type="match status" value="1"/>
</dbReference>
<evidence type="ECO:0000256" key="1">
    <source>
        <dbReference type="ARBA" id="ARBA00022491"/>
    </source>
</evidence>
<keyword evidence="2" id="KW-0805">Transcription regulation</keyword>
<dbReference type="PANTHER" id="PTHR30146:SF95">
    <property type="entry name" value="RIBOSE OPERON REPRESSOR"/>
    <property type="match status" value="1"/>
</dbReference>
<evidence type="ECO:0000256" key="3">
    <source>
        <dbReference type="ARBA" id="ARBA00023125"/>
    </source>
</evidence>
<dbReference type="InterPro" id="IPR046335">
    <property type="entry name" value="LacI/GalR-like_sensor"/>
</dbReference>